<dbReference type="GO" id="GO:0050135">
    <property type="term" value="F:NADP+ nucleosidase activity"/>
    <property type="evidence" value="ECO:0007669"/>
    <property type="project" value="InterPro"/>
</dbReference>
<sequence length="317" mass="35081">MAAEQAKYSRRTVIKACGILAHLGHSELTQFFLELGLEDFRAEPSGGDSRHARAMRLATYISQRPDSRTMDGALAANAIVEQAAWIDRGYPDSYLDLKDKDRKDFWDSLQLDKYQSHNGVVVPLGTETTEQKLMSVIFGERESGAPDATEDDWIPASVETIEEPAKVKNKKIFLVHGRDTTAQHEVELFLRHLGLEPLVLSRQANKGRSILVKFQEVAKGASYAVVLMTPDDVGGLRGEPVIESRARQNVVFELGFFIGQLGAENVCPLLGEGIAKPSDFDGIGYVAFGTNRPWKTELARELQEAGVPFDHHLVFSA</sequence>
<organism evidence="2 3">
    <name type="scientific">Mesorhizobium loti R88b</name>
    <dbReference type="NCBI Taxonomy" id="935548"/>
    <lineage>
        <taxon>Bacteria</taxon>
        <taxon>Pseudomonadati</taxon>
        <taxon>Pseudomonadota</taxon>
        <taxon>Alphaproteobacteria</taxon>
        <taxon>Hyphomicrobiales</taxon>
        <taxon>Phyllobacteriaceae</taxon>
        <taxon>Mesorhizobium</taxon>
    </lineage>
</organism>
<proteinExistence type="predicted"/>
<evidence type="ECO:0000259" key="1">
    <source>
        <dbReference type="Pfam" id="PF10137"/>
    </source>
</evidence>
<dbReference type="Pfam" id="PF10137">
    <property type="entry name" value="CAP12-PCTIR_TIR"/>
    <property type="match status" value="1"/>
</dbReference>
<evidence type="ECO:0000313" key="2">
    <source>
        <dbReference type="EMBL" id="QKD05914.1"/>
    </source>
</evidence>
<gene>
    <name evidence="2" type="ORF">EB235_34505</name>
</gene>
<feature type="domain" description="CD-NTase-associated protein 12/Pycsar effector protein TIR" evidence="1">
    <location>
        <begin position="171"/>
        <end position="288"/>
    </location>
</feature>
<dbReference type="Proteomes" id="UP000503017">
    <property type="component" value="Chromosome"/>
</dbReference>
<accession>A0A6M7X0F6</accession>
<dbReference type="AlphaFoldDB" id="A0A6M7X0F6"/>
<dbReference type="RefSeq" id="WP_051429767.1">
    <property type="nucleotide sequence ID" value="NZ_CP033367.1"/>
</dbReference>
<reference evidence="2 3" key="1">
    <citation type="submission" date="2018-10" db="EMBL/GenBank/DDBJ databases">
        <authorList>
            <person name="Perry B.J."/>
            <person name="Sullivan J.T."/>
            <person name="Murphy R.J.T."/>
            <person name="Ramsay J.P."/>
            <person name="Ronson C.W."/>
        </authorList>
    </citation>
    <scope>NUCLEOTIDE SEQUENCE [LARGE SCALE GENOMIC DNA]</scope>
    <source>
        <strain evidence="2 3">R88b</strain>
    </source>
</reference>
<evidence type="ECO:0000313" key="3">
    <source>
        <dbReference type="Proteomes" id="UP000503017"/>
    </source>
</evidence>
<name>A0A6M7X0F6_RHILI</name>
<dbReference type="InterPro" id="IPR019302">
    <property type="entry name" value="CAP12/PCTIR_TIR_dom"/>
</dbReference>
<protein>
    <recommendedName>
        <fullName evidence="1">CD-NTase-associated protein 12/Pycsar effector protein TIR domain-containing protein</fullName>
    </recommendedName>
</protein>
<dbReference type="EMBL" id="CP033367">
    <property type="protein sequence ID" value="QKD05914.1"/>
    <property type="molecule type" value="Genomic_DNA"/>
</dbReference>